<dbReference type="InterPro" id="IPR021109">
    <property type="entry name" value="Peptidase_aspartic_dom_sf"/>
</dbReference>
<reference evidence="2" key="1">
    <citation type="submission" date="2020-08" db="EMBL/GenBank/DDBJ databases">
        <title>Multicomponent nature underlies the extraordinary mechanical properties of spider dragline silk.</title>
        <authorList>
            <person name="Kono N."/>
            <person name="Nakamura H."/>
            <person name="Mori M."/>
            <person name="Yoshida Y."/>
            <person name="Ohtoshi R."/>
            <person name="Malay A.D."/>
            <person name="Moran D.A.P."/>
            <person name="Tomita M."/>
            <person name="Numata K."/>
            <person name="Arakawa K."/>
        </authorList>
    </citation>
    <scope>NUCLEOTIDE SEQUENCE</scope>
</reference>
<feature type="compositionally biased region" description="Basic residues" evidence="1">
    <location>
        <begin position="182"/>
        <end position="201"/>
    </location>
</feature>
<sequence>MVKLQVRIREFTKTWNFHIIEGMQFQCILEVDFMREIKIALDFDEKSLLIPDSEIKGVPQIEEQVEIDLSHTKLEDYQREVEVKAKELVLVQTHPISLASKSILSKFKPKFEGPYEVRIYHPRERDEGVVETDVLDGEGYRVEQVETEGSKGLAREESSKEEHWRGKRMRSEGSTESSNNHERRHQSKRRPPVRRNWRKRSAPSSLAENIEVKRRPHENCKWRKRPIPVSLPSGPGTRKMTRREAADESKVRSGRSGPCPPRGVADNDRQVLPGRSSPYQLRSRQHIKERQEQSLRSSPYPLRNRLRFSERQATTGRTCPYLTRAKGVETARSRSRFRSYK</sequence>
<name>A0A8X6MX98_NEPPI</name>
<feature type="region of interest" description="Disordered" evidence="1">
    <location>
        <begin position="145"/>
        <end position="303"/>
    </location>
</feature>
<dbReference type="EMBL" id="BMAW01003254">
    <property type="protein sequence ID" value="GFS82570.1"/>
    <property type="molecule type" value="Genomic_DNA"/>
</dbReference>
<evidence type="ECO:0000313" key="3">
    <source>
        <dbReference type="Proteomes" id="UP000887013"/>
    </source>
</evidence>
<feature type="compositionally biased region" description="Basic and acidic residues" evidence="1">
    <location>
        <begin position="153"/>
        <end position="173"/>
    </location>
</feature>
<evidence type="ECO:0000256" key="1">
    <source>
        <dbReference type="SAM" id="MobiDB-lite"/>
    </source>
</evidence>
<feature type="compositionally biased region" description="Basic and acidic residues" evidence="1">
    <location>
        <begin position="242"/>
        <end position="251"/>
    </location>
</feature>
<proteinExistence type="predicted"/>
<protein>
    <submittedName>
        <fullName evidence="2">Uncharacterized protein</fullName>
    </submittedName>
</protein>
<organism evidence="2 3">
    <name type="scientific">Nephila pilipes</name>
    <name type="common">Giant wood spider</name>
    <name type="synonym">Nephila maculata</name>
    <dbReference type="NCBI Taxonomy" id="299642"/>
    <lineage>
        <taxon>Eukaryota</taxon>
        <taxon>Metazoa</taxon>
        <taxon>Ecdysozoa</taxon>
        <taxon>Arthropoda</taxon>
        <taxon>Chelicerata</taxon>
        <taxon>Arachnida</taxon>
        <taxon>Araneae</taxon>
        <taxon>Araneomorphae</taxon>
        <taxon>Entelegynae</taxon>
        <taxon>Araneoidea</taxon>
        <taxon>Nephilidae</taxon>
        <taxon>Nephila</taxon>
    </lineage>
</organism>
<keyword evidence="3" id="KW-1185">Reference proteome</keyword>
<dbReference type="Gene3D" id="2.40.70.10">
    <property type="entry name" value="Acid Proteases"/>
    <property type="match status" value="1"/>
</dbReference>
<accession>A0A8X6MX98</accession>
<dbReference type="AlphaFoldDB" id="A0A8X6MX98"/>
<gene>
    <name evidence="2" type="ORF">NPIL_551041</name>
</gene>
<comment type="caution">
    <text evidence="2">The sequence shown here is derived from an EMBL/GenBank/DDBJ whole genome shotgun (WGS) entry which is preliminary data.</text>
</comment>
<dbReference type="Proteomes" id="UP000887013">
    <property type="component" value="Unassembled WGS sequence"/>
</dbReference>
<feature type="compositionally biased region" description="Basic and acidic residues" evidence="1">
    <location>
        <begin position="210"/>
        <end position="221"/>
    </location>
</feature>
<evidence type="ECO:0000313" key="2">
    <source>
        <dbReference type="EMBL" id="GFS82570.1"/>
    </source>
</evidence>